<protein>
    <recommendedName>
        <fullName evidence="2">Tyrosine recombinase XerD</fullName>
    </recommendedName>
</protein>
<organism evidence="1">
    <name type="scientific">termite gut metagenome</name>
    <dbReference type="NCBI Taxonomy" id="433724"/>
    <lineage>
        <taxon>unclassified sequences</taxon>
        <taxon>metagenomes</taxon>
        <taxon>organismal metagenomes</taxon>
    </lineage>
</organism>
<dbReference type="EMBL" id="SNRY01002202">
    <property type="protein sequence ID" value="KAA6326238.1"/>
    <property type="molecule type" value="Genomic_DNA"/>
</dbReference>
<comment type="caution">
    <text evidence="1">The sequence shown here is derived from an EMBL/GenBank/DDBJ whole genome shotgun (WGS) entry which is preliminary data.</text>
</comment>
<dbReference type="AlphaFoldDB" id="A0A5J4QY62"/>
<name>A0A5J4QY62_9ZZZZ</name>
<evidence type="ECO:0008006" key="2">
    <source>
        <dbReference type="Google" id="ProtNLM"/>
    </source>
</evidence>
<accession>A0A5J4QY62</accession>
<sequence length="55" mass="6151">MQTDLKLLFYLKRTEVKQDGTCPLMGRITIGKTVAQFSADFLVFQRIALSKTGNG</sequence>
<reference evidence="1" key="1">
    <citation type="submission" date="2019-03" db="EMBL/GenBank/DDBJ databases">
        <title>Single cell metagenomics reveals metabolic interactions within the superorganism composed of flagellate Streblomastix strix and complex community of Bacteroidetes bacteria on its surface.</title>
        <authorList>
            <person name="Treitli S.C."/>
            <person name="Kolisko M."/>
            <person name="Husnik F."/>
            <person name="Keeling P."/>
            <person name="Hampl V."/>
        </authorList>
    </citation>
    <scope>NUCLEOTIDE SEQUENCE</scope>
    <source>
        <strain evidence="1">STM</strain>
    </source>
</reference>
<evidence type="ECO:0000313" key="1">
    <source>
        <dbReference type="EMBL" id="KAA6326238.1"/>
    </source>
</evidence>
<gene>
    <name evidence="1" type="ORF">EZS27_024625</name>
</gene>
<proteinExistence type="predicted"/>